<feature type="region of interest" description="Disordered" evidence="1">
    <location>
        <begin position="105"/>
        <end position="129"/>
    </location>
</feature>
<reference evidence="2" key="1">
    <citation type="submission" date="2022-03" db="EMBL/GenBank/DDBJ databases">
        <authorList>
            <person name="Legras J.-L."/>
            <person name="Devillers H."/>
            <person name="Grondin C."/>
        </authorList>
    </citation>
    <scope>NUCLEOTIDE SEQUENCE</scope>
    <source>
        <strain evidence="2">CLIB 1423</strain>
    </source>
</reference>
<dbReference type="AlphaFoldDB" id="A0A9P0W1H4"/>
<keyword evidence="3" id="KW-1185">Reference proteome</keyword>
<comment type="caution">
    <text evidence="2">The sequence shown here is derived from an EMBL/GenBank/DDBJ whole genome shotgun (WGS) entry which is preliminary data.</text>
</comment>
<dbReference type="Proteomes" id="UP000837801">
    <property type="component" value="Unassembled WGS sequence"/>
</dbReference>
<accession>A0A9P0W1H4</accession>
<evidence type="ECO:0000256" key="1">
    <source>
        <dbReference type="SAM" id="MobiDB-lite"/>
    </source>
</evidence>
<organism evidence="2 3">
    <name type="scientific">[Candida] railenensis</name>
    <dbReference type="NCBI Taxonomy" id="45579"/>
    <lineage>
        <taxon>Eukaryota</taxon>
        <taxon>Fungi</taxon>
        <taxon>Dikarya</taxon>
        <taxon>Ascomycota</taxon>
        <taxon>Saccharomycotina</taxon>
        <taxon>Pichiomycetes</taxon>
        <taxon>Debaryomycetaceae</taxon>
        <taxon>Kurtzmaniella</taxon>
    </lineage>
</organism>
<proteinExistence type="predicted"/>
<name>A0A9P0W1H4_9ASCO</name>
<dbReference type="EMBL" id="CAKXYY010000031">
    <property type="protein sequence ID" value="CAH2355688.1"/>
    <property type="molecule type" value="Genomic_DNA"/>
</dbReference>
<protein>
    <submittedName>
        <fullName evidence="2">Uncharacterized protein</fullName>
    </submittedName>
</protein>
<gene>
    <name evidence="2" type="ORF">CLIB1423_31S00584</name>
</gene>
<feature type="compositionally biased region" description="Low complexity" evidence="1">
    <location>
        <begin position="107"/>
        <end position="120"/>
    </location>
</feature>
<sequence length="129" mass="14198">MARGPIVEGSTTGKLSLYIFIVEQKHRHEGWHSDLCFKDILEVKPHSTSLRSLPTISHANSIDLLLVHCPLPPHCVPRPSRSSELLSSPPTGKKATPVTLSLHIFPKKPSSSTSSIKSTFQPPLRSLTF</sequence>
<evidence type="ECO:0000313" key="2">
    <source>
        <dbReference type="EMBL" id="CAH2355688.1"/>
    </source>
</evidence>
<evidence type="ECO:0000313" key="3">
    <source>
        <dbReference type="Proteomes" id="UP000837801"/>
    </source>
</evidence>